<organism evidence="2 3">
    <name type="scientific">Niastella koreensis</name>
    <dbReference type="NCBI Taxonomy" id="354356"/>
    <lineage>
        <taxon>Bacteria</taxon>
        <taxon>Pseudomonadati</taxon>
        <taxon>Bacteroidota</taxon>
        <taxon>Chitinophagia</taxon>
        <taxon>Chitinophagales</taxon>
        <taxon>Chitinophagaceae</taxon>
        <taxon>Niastella</taxon>
    </lineage>
</organism>
<sequence>MFNQKSKSDMSSDVSSAPGSGAATIIAAGTTLKGDISSNGDIRIDGHLQGNIQCQAKVVIGSNGSVEGDISGQQADIMGKVSGTIKVKELLQLKGGSNVNGNLYAGKLQIEPSANFNGQCHMTTASNGQVNEVAASKKEKEAAKELQKA</sequence>
<reference evidence="2 3" key="1">
    <citation type="submission" date="2016-04" db="EMBL/GenBank/DDBJ databases">
        <authorList>
            <person name="Chen L."/>
            <person name="Zhuang W."/>
            <person name="Wang G."/>
        </authorList>
    </citation>
    <scope>NUCLEOTIDE SEQUENCE [LARGE SCALE GENOMIC DNA]</scope>
    <source>
        <strain evidence="3">GR20</strain>
    </source>
</reference>
<dbReference type="PANTHER" id="PTHR35024">
    <property type="entry name" value="HYPOTHETICAL CYTOSOLIC PROTEIN"/>
    <property type="match status" value="1"/>
</dbReference>
<dbReference type="Pfam" id="PF04519">
    <property type="entry name" value="Bactofilin"/>
    <property type="match status" value="1"/>
</dbReference>
<name>A0ABX3NXY3_9BACT</name>
<dbReference type="Proteomes" id="UP000192277">
    <property type="component" value="Unassembled WGS sequence"/>
</dbReference>
<dbReference type="InterPro" id="IPR007607">
    <property type="entry name" value="BacA/B"/>
</dbReference>
<accession>A0ABX3NXY3</accession>
<evidence type="ECO:0000313" key="2">
    <source>
        <dbReference type="EMBL" id="OQP49128.1"/>
    </source>
</evidence>
<comment type="caution">
    <text evidence="2">The sequence shown here is derived from an EMBL/GenBank/DDBJ whole genome shotgun (WGS) entry which is preliminary data.</text>
</comment>
<dbReference type="PANTHER" id="PTHR35024:SF4">
    <property type="entry name" value="POLYMER-FORMING CYTOSKELETAL PROTEIN"/>
    <property type="match status" value="1"/>
</dbReference>
<comment type="similarity">
    <text evidence="1">Belongs to the bactofilin family.</text>
</comment>
<evidence type="ECO:0000256" key="1">
    <source>
        <dbReference type="ARBA" id="ARBA00044755"/>
    </source>
</evidence>
<keyword evidence="3" id="KW-1185">Reference proteome</keyword>
<proteinExistence type="inferred from homology"/>
<dbReference type="EMBL" id="LWBO01000011">
    <property type="protein sequence ID" value="OQP49128.1"/>
    <property type="molecule type" value="Genomic_DNA"/>
</dbReference>
<protein>
    <submittedName>
        <fullName evidence="2">Cell shape determination protein CcmA</fullName>
    </submittedName>
</protein>
<evidence type="ECO:0000313" key="3">
    <source>
        <dbReference type="Proteomes" id="UP000192277"/>
    </source>
</evidence>
<gene>
    <name evidence="2" type="ORF">A4D02_29470</name>
</gene>